<keyword evidence="3" id="KW-0964">Secreted</keyword>
<comment type="similarity">
    <text evidence="1 9 10">Belongs to the peptidase S8 family.</text>
</comment>
<dbReference type="Proteomes" id="UP000233375">
    <property type="component" value="Unassembled WGS sequence"/>
</dbReference>
<evidence type="ECO:0000256" key="10">
    <source>
        <dbReference type="RuleBase" id="RU003355"/>
    </source>
</evidence>
<keyword evidence="5" id="KW-0732">Signal</keyword>
<dbReference type="PRINTS" id="PR00723">
    <property type="entry name" value="SUBTILISIN"/>
</dbReference>
<dbReference type="PANTHER" id="PTHR43806">
    <property type="entry name" value="PEPTIDASE S8"/>
    <property type="match status" value="1"/>
</dbReference>
<dbReference type="GO" id="GO:0004252">
    <property type="term" value="F:serine-type endopeptidase activity"/>
    <property type="evidence" value="ECO:0007669"/>
    <property type="project" value="UniProtKB-UniRule"/>
</dbReference>
<evidence type="ECO:0000256" key="2">
    <source>
        <dbReference type="ARBA" id="ARBA00022512"/>
    </source>
</evidence>
<organism evidence="13 14">
    <name type="scientific">Niallia nealsonii</name>
    <dbReference type="NCBI Taxonomy" id="115979"/>
    <lineage>
        <taxon>Bacteria</taxon>
        <taxon>Bacillati</taxon>
        <taxon>Bacillota</taxon>
        <taxon>Bacilli</taxon>
        <taxon>Bacillales</taxon>
        <taxon>Bacillaceae</taxon>
        <taxon>Niallia</taxon>
    </lineage>
</organism>
<dbReference type="Gene3D" id="3.50.30.30">
    <property type="match status" value="1"/>
</dbReference>
<feature type="domain" description="PA" evidence="12">
    <location>
        <begin position="327"/>
        <end position="391"/>
    </location>
</feature>
<dbReference type="InterPro" id="IPR015500">
    <property type="entry name" value="Peptidase_S8_subtilisin-rel"/>
</dbReference>
<dbReference type="GO" id="GO:0006508">
    <property type="term" value="P:proteolysis"/>
    <property type="evidence" value="ECO:0007669"/>
    <property type="project" value="UniProtKB-KW"/>
</dbReference>
<reference evidence="13 14" key="1">
    <citation type="journal article" date="2003" name="Int. J. Syst. Evol. Microbiol.">
        <title>Bacillus nealsonii sp. nov., isolated from a spacecraft-assembly facility, whose spores are gamma-radiation resistant.</title>
        <authorList>
            <person name="Venkateswaran K."/>
            <person name="Kempf M."/>
            <person name="Chen F."/>
            <person name="Satomi M."/>
            <person name="Nicholson W."/>
            <person name="Kern R."/>
        </authorList>
    </citation>
    <scope>NUCLEOTIDE SEQUENCE [LARGE SCALE GENOMIC DNA]</scope>
    <source>
        <strain evidence="13 14">FO-92</strain>
    </source>
</reference>
<evidence type="ECO:0000256" key="3">
    <source>
        <dbReference type="ARBA" id="ARBA00022525"/>
    </source>
</evidence>
<dbReference type="InterPro" id="IPR023827">
    <property type="entry name" value="Peptidase_S8_Asp-AS"/>
</dbReference>
<evidence type="ECO:0000256" key="7">
    <source>
        <dbReference type="ARBA" id="ARBA00022825"/>
    </source>
</evidence>
<dbReference type="Pfam" id="PF02225">
    <property type="entry name" value="PA"/>
    <property type="match status" value="1"/>
</dbReference>
<dbReference type="AlphaFoldDB" id="A0A2N0YZY7"/>
<proteinExistence type="inferred from homology"/>
<comment type="caution">
    <text evidence="13">The sequence shown here is derived from an EMBL/GenBank/DDBJ whole genome shotgun (WGS) entry which is preliminary data.</text>
</comment>
<dbReference type="Gene3D" id="3.40.50.200">
    <property type="entry name" value="Peptidase S8/S53 domain"/>
    <property type="match status" value="1"/>
</dbReference>
<evidence type="ECO:0000256" key="6">
    <source>
        <dbReference type="ARBA" id="ARBA00022801"/>
    </source>
</evidence>
<feature type="active site" description="Charge relay system" evidence="8 9">
    <location>
        <position position="455"/>
    </location>
</feature>
<evidence type="ECO:0000256" key="9">
    <source>
        <dbReference type="PROSITE-ProRule" id="PRU01240"/>
    </source>
</evidence>
<dbReference type="PROSITE" id="PS00136">
    <property type="entry name" value="SUBTILASE_ASP"/>
    <property type="match status" value="1"/>
</dbReference>
<dbReference type="InterPro" id="IPR036852">
    <property type="entry name" value="Peptidase_S8/S53_dom_sf"/>
</dbReference>
<accession>A0A2N0YZY7</accession>
<evidence type="ECO:0000256" key="5">
    <source>
        <dbReference type="ARBA" id="ARBA00022729"/>
    </source>
</evidence>
<dbReference type="SUPFAM" id="SSF52025">
    <property type="entry name" value="PA domain"/>
    <property type="match status" value="1"/>
</dbReference>
<dbReference type="PROSITE" id="PS51892">
    <property type="entry name" value="SUBTILASE"/>
    <property type="match status" value="1"/>
</dbReference>
<dbReference type="SUPFAM" id="SSF52743">
    <property type="entry name" value="Subtilisin-like"/>
    <property type="match status" value="1"/>
</dbReference>
<evidence type="ECO:0000259" key="11">
    <source>
        <dbReference type="Pfam" id="PF00082"/>
    </source>
</evidence>
<dbReference type="EMBL" id="PISE01000032">
    <property type="protein sequence ID" value="PKG22822.1"/>
    <property type="molecule type" value="Genomic_DNA"/>
</dbReference>
<sequence>MWTLNVYAKTLDYPSLPQDNPYEKKIAIVKTKDNYSTQEIERMLKKYKNLTIRTNFHEIFNGFSVEGHLGEIQKLKKEQAVEIVSEVQTYSAEEENPVQLIGADPISSTLQNKSKPLTGKGVKIGVIDTGIDYQHPDLRKNFKGGWDFIDKDKYPMETVGKGVKNTLHGTHVAGIIAADGKIKGVAPNAEIIAYRALGPGGTGTTEQILAAIEQAIKDKVDIVNLSLGSEVNGPDLPISAALNKVVEKGIIAVAAAGNSGPLDWTVGSPGTASKAISVGASTPNIKTDYIEIDDKKLILNNMKNSVDWNSFSALEMMDGGIGEKENLKNAKDKLALIKRGGITFTEKVKNAISAGAKAVLIYNNEAGPLIGSLEQELSIPVAGITKKEGLLISEKMKKGSLFVKIESKWEKDILADFSSRGPVTTTWDIKPDILAPGVVINSTVPGGYMALQGTSMAAPHVAGACALLLEAHPNWKPEEVKAALMNTAKPIMDRENNRYKVYEQGAGRIQVDEAIQANTLVMPGSLRFGKFHLVDQLHEHTAFITVKNVGNTLEKISFAIPKKQAGISWKMPFSFSLQAGETKKLPITMRLDRHVVQKNLQDGVIEMVAGSQKVQIPYLYVLEEPNYPRVMGFELTKNSKEKTYEYEVYLPGGAEEFGIALFDKESLTFVQFLDWKKNVGRGLLKTKISKKNFPAPGNYLMIVFAKKSGKEDEIKSELTIPAGKKYE</sequence>
<keyword evidence="4 9" id="KW-0645">Protease</keyword>
<dbReference type="CDD" id="cd07474">
    <property type="entry name" value="Peptidases_S8_subtilisin_Vpr-like"/>
    <property type="match status" value="1"/>
</dbReference>
<dbReference type="PROSITE" id="PS00138">
    <property type="entry name" value="SUBTILASE_SER"/>
    <property type="match status" value="1"/>
</dbReference>
<keyword evidence="2" id="KW-0134">Cell wall</keyword>
<dbReference type="InterPro" id="IPR023828">
    <property type="entry name" value="Peptidase_S8_Ser-AS"/>
</dbReference>
<evidence type="ECO:0000313" key="13">
    <source>
        <dbReference type="EMBL" id="PKG22822.1"/>
    </source>
</evidence>
<dbReference type="PROSITE" id="PS00137">
    <property type="entry name" value="SUBTILASE_HIS"/>
    <property type="match status" value="1"/>
</dbReference>
<name>A0A2N0YZY7_9BACI</name>
<feature type="domain" description="Peptidase S8/S53" evidence="11">
    <location>
        <begin position="119"/>
        <end position="493"/>
    </location>
</feature>
<keyword evidence="14" id="KW-1185">Reference proteome</keyword>
<keyword evidence="6 9" id="KW-0378">Hydrolase</keyword>
<dbReference type="PANTHER" id="PTHR43806:SF65">
    <property type="entry name" value="SERINE PROTEASE APRX"/>
    <property type="match status" value="1"/>
</dbReference>
<dbReference type="InterPro" id="IPR000209">
    <property type="entry name" value="Peptidase_S8/S53_dom"/>
</dbReference>
<evidence type="ECO:0000259" key="12">
    <source>
        <dbReference type="Pfam" id="PF02225"/>
    </source>
</evidence>
<dbReference type="InterPro" id="IPR003137">
    <property type="entry name" value="PA_domain"/>
</dbReference>
<dbReference type="InterPro" id="IPR046450">
    <property type="entry name" value="PA_dom_sf"/>
</dbReference>
<evidence type="ECO:0000313" key="14">
    <source>
        <dbReference type="Proteomes" id="UP000233375"/>
    </source>
</evidence>
<dbReference type="InterPro" id="IPR022398">
    <property type="entry name" value="Peptidase_S8_His-AS"/>
</dbReference>
<dbReference type="CDD" id="cd02133">
    <property type="entry name" value="PA_C5a_like"/>
    <property type="match status" value="1"/>
</dbReference>
<feature type="active site" description="Charge relay system" evidence="8 9">
    <location>
        <position position="168"/>
    </location>
</feature>
<gene>
    <name evidence="13" type="ORF">CWS01_15145</name>
</gene>
<keyword evidence="7 9" id="KW-0720">Serine protease</keyword>
<dbReference type="OrthoDB" id="9798386at2"/>
<evidence type="ECO:0000256" key="8">
    <source>
        <dbReference type="PIRSR" id="PIRSR615500-1"/>
    </source>
</evidence>
<dbReference type="InterPro" id="IPR034213">
    <property type="entry name" value="S8_Vpr-like"/>
</dbReference>
<protein>
    <submittedName>
        <fullName evidence="13">Peptidase S8</fullName>
    </submittedName>
</protein>
<dbReference type="InterPro" id="IPR050131">
    <property type="entry name" value="Peptidase_S8_subtilisin-like"/>
</dbReference>
<evidence type="ECO:0000256" key="1">
    <source>
        <dbReference type="ARBA" id="ARBA00011073"/>
    </source>
</evidence>
<feature type="active site" description="Charge relay system" evidence="8 9">
    <location>
        <position position="128"/>
    </location>
</feature>
<dbReference type="Pfam" id="PF00082">
    <property type="entry name" value="Peptidase_S8"/>
    <property type="match status" value="1"/>
</dbReference>
<evidence type="ECO:0000256" key="4">
    <source>
        <dbReference type="ARBA" id="ARBA00022670"/>
    </source>
</evidence>